<evidence type="ECO:0000313" key="10">
    <source>
        <dbReference type="Proteomes" id="UP000813385"/>
    </source>
</evidence>
<proteinExistence type="inferred from homology"/>
<dbReference type="PROSITE" id="PS50850">
    <property type="entry name" value="MFS"/>
    <property type="match status" value="1"/>
</dbReference>
<feature type="transmembrane region" description="Helical" evidence="7">
    <location>
        <begin position="320"/>
        <end position="338"/>
    </location>
</feature>
<sequence length="492" mass="54866">MSKSAAEPEAPKTLVGVLKHLVNWYPSHLPGEERKLLFKLDLTLLIYLSLFFFLKMLDQTNINNAYVSGLKEDLQLNGNELNYLIVCYNVPYFVFQVPGMMLLSRPKLTRWVIPSLEILWGVLTFAQSRVTNVNQLYALRFLIGAAEAPAFTGVHFVLGSWYGSSELFQRAGTWFICQPLGSMVSGYLQAAAHKNLNGTGGLAGWQWLFIVDGIITVPIALAGFFVFPGLPDSPKLRWYTDREMELARERNKRNSISEPGKLTWGTFKRTLSTWHVYVFASCFTAMILSVYPTVFMTLWLKASGYSVTQINQLPTGVNGVQIISSLVGTALAAVYPAYTIVTATTVFALFGTIVMTIWNVPTAVKFVAWYSMGATATQSPLIFSVVNQYLKHDSEKRAIVMGAMMTVSYAFNTWAPLLIYPTVGPYGAPRWKKGWPTALVLFTLQWLLFVLAHVLNRRDEKKRALEAPEAIADDASEDTGTGVVKEVFPKAS</sequence>
<dbReference type="PANTHER" id="PTHR43791">
    <property type="entry name" value="PERMEASE-RELATED"/>
    <property type="match status" value="1"/>
</dbReference>
<keyword evidence="3 7" id="KW-0812">Transmembrane</keyword>
<evidence type="ECO:0000256" key="6">
    <source>
        <dbReference type="ARBA" id="ARBA00037968"/>
    </source>
</evidence>
<feature type="transmembrane region" description="Helical" evidence="7">
    <location>
        <begin position="36"/>
        <end position="54"/>
    </location>
</feature>
<comment type="subcellular location">
    <subcellularLocation>
        <location evidence="1">Membrane</location>
        <topology evidence="1">Multi-pass membrane protein</topology>
    </subcellularLocation>
</comment>
<dbReference type="InterPro" id="IPR011701">
    <property type="entry name" value="MFS"/>
</dbReference>
<evidence type="ECO:0000259" key="8">
    <source>
        <dbReference type="PROSITE" id="PS50850"/>
    </source>
</evidence>
<evidence type="ECO:0000256" key="3">
    <source>
        <dbReference type="ARBA" id="ARBA00022692"/>
    </source>
</evidence>
<keyword evidence="4 7" id="KW-1133">Transmembrane helix</keyword>
<keyword evidence="2" id="KW-0813">Transport</keyword>
<keyword evidence="10" id="KW-1185">Reference proteome</keyword>
<dbReference type="AlphaFoldDB" id="A0A8K0WY74"/>
<dbReference type="GO" id="GO:0016020">
    <property type="term" value="C:membrane"/>
    <property type="evidence" value="ECO:0007669"/>
    <property type="project" value="UniProtKB-SubCell"/>
</dbReference>
<name>A0A8K0WY74_9PEZI</name>
<dbReference type="FunFam" id="1.20.1250.20:FF:000065">
    <property type="entry name" value="Putative MFS pantothenate transporter"/>
    <property type="match status" value="1"/>
</dbReference>
<dbReference type="Pfam" id="PF07690">
    <property type="entry name" value="MFS_1"/>
    <property type="match status" value="1"/>
</dbReference>
<protein>
    <submittedName>
        <fullName evidence="9">Pantothenate transporter</fullName>
    </submittedName>
</protein>
<evidence type="ECO:0000256" key="5">
    <source>
        <dbReference type="ARBA" id="ARBA00023136"/>
    </source>
</evidence>
<reference evidence="9" key="1">
    <citation type="journal article" date="2021" name="Nat. Commun.">
        <title>Genetic determinants of endophytism in the Arabidopsis root mycobiome.</title>
        <authorList>
            <person name="Mesny F."/>
            <person name="Miyauchi S."/>
            <person name="Thiergart T."/>
            <person name="Pickel B."/>
            <person name="Atanasova L."/>
            <person name="Karlsson M."/>
            <person name="Huettel B."/>
            <person name="Barry K.W."/>
            <person name="Haridas S."/>
            <person name="Chen C."/>
            <person name="Bauer D."/>
            <person name="Andreopoulos W."/>
            <person name="Pangilinan J."/>
            <person name="LaButti K."/>
            <person name="Riley R."/>
            <person name="Lipzen A."/>
            <person name="Clum A."/>
            <person name="Drula E."/>
            <person name="Henrissat B."/>
            <person name="Kohler A."/>
            <person name="Grigoriev I.V."/>
            <person name="Martin F.M."/>
            <person name="Hacquard S."/>
        </authorList>
    </citation>
    <scope>NUCLEOTIDE SEQUENCE</scope>
    <source>
        <strain evidence="9">MPI-CAGE-AT-0016</strain>
    </source>
</reference>
<dbReference type="GO" id="GO:0022857">
    <property type="term" value="F:transmembrane transporter activity"/>
    <property type="evidence" value="ECO:0007669"/>
    <property type="project" value="InterPro"/>
</dbReference>
<feature type="transmembrane region" description="Helical" evidence="7">
    <location>
        <begin position="367"/>
        <end position="386"/>
    </location>
</feature>
<dbReference type="InterPro" id="IPR036259">
    <property type="entry name" value="MFS_trans_sf"/>
</dbReference>
<comment type="similarity">
    <text evidence="6">Belongs to the major facilitator superfamily. Allantoate permease family.</text>
</comment>
<evidence type="ECO:0000313" key="9">
    <source>
        <dbReference type="EMBL" id="KAH7347358.1"/>
    </source>
</evidence>
<feature type="transmembrane region" description="Helical" evidence="7">
    <location>
        <begin position="435"/>
        <end position="455"/>
    </location>
</feature>
<dbReference type="EMBL" id="JAGPXD010000007">
    <property type="protein sequence ID" value="KAH7347358.1"/>
    <property type="molecule type" value="Genomic_DNA"/>
</dbReference>
<feature type="transmembrane region" description="Helical" evidence="7">
    <location>
        <begin position="138"/>
        <end position="158"/>
    </location>
</feature>
<dbReference type="OrthoDB" id="6132182at2759"/>
<comment type="caution">
    <text evidence="9">The sequence shown here is derived from an EMBL/GenBank/DDBJ whole genome shotgun (WGS) entry which is preliminary data.</text>
</comment>
<dbReference type="Proteomes" id="UP000813385">
    <property type="component" value="Unassembled WGS sequence"/>
</dbReference>
<feature type="transmembrane region" description="Helical" evidence="7">
    <location>
        <begin position="205"/>
        <end position="227"/>
    </location>
</feature>
<feature type="transmembrane region" description="Helical" evidence="7">
    <location>
        <begin position="345"/>
        <end position="361"/>
    </location>
</feature>
<feature type="transmembrane region" description="Helical" evidence="7">
    <location>
        <begin position="398"/>
        <end position="423"/>
    </location>
</feature>
<feature type="domain" description="Major facilitator superfamily (MFS) profile" evidence="8">
    <location>
        <begin position="44"/>
        <end position="461"/>
    </location>
</feature>
<gene>
    <name evidence="9" type="ORF">B0T11DRAFT_359705</name>
</gene>
<evidence type="ECO:0000256" key="2">
    <source>
        <dbReference type="ARBA" id="ARBA00022448"/>
    </source>
</evidence>
<dbReference type="Gene3D" id="1.20.1250.20">
    <property type="entry name" value="MFS general substrate transporter like domains"/>
    <property type="match status" value="2"/>
</dbReference>
<evidence type="ECO:0000256" key="7">
    <source>
        <dbReference type="SAM" id="Phobius"/>
    </source>
</evidence>
<dbReference type="PANTHER" id="PTHR43791:SF28">
    <property type="entry name" value="MAJOR FACILITATOR SUPERFAMILY (MFS) PROFILE DOMAIN-CONTAINING PROTEIN"/>
    <property type="match status" value="1"/>
</dbReference>
<dbReference type="SUPFAM" id="SSF103473">
    <property type="entry name" value="MFS general substrate transporter"/>
    <property type="match status" value="1"/>
</dbReference>
<accession>A0A8K0WY74</accession>
<dbReference type="InterPro" id="IPR020846">
    <property type="entry name" value="MFS_dom"/>
</dbReference>
<evidence type="ECO:0000256" key="1">
    <source>
        <dbReference type="ARBA" id="ARBA00004141"/>
    </source>
</evidence>
<feature type="transmembrane region" description="Helical" evidence="7">
    <location>
        <begin position="276"/>
        <end position="300"/>
    </location>
</feature>
<evidence type="ECO:0000256" key="4">
    <source>
        <dbReference type="ARBA" id="ARBA00022989"/>
    </source>
</evidence>
<organism evidence="9 10">
    <name type="scientific">Plectosphaerella cucumerina</name>
    <dbReference type="NCBI Taxonomy" id="40658"/>
    <lineage>
        <taxon>Eukaryota</taxon>
        <taxon>Fungi</taxon>
        <taxon>Dikarya</taxon>
        <taxon>Ascomycota</taxon>
        <taxon>Pezizomycotina</taxon>
        <taxon>Sordariomycetes</taxon>
        <taxon>Hypocreomycetidae</taxon>
        <taxon>Glomerellales</taxon>
        <taxon>Plectosphaerellaceae</taxon>
        <taxon>Plectosphaerella</taxon>
    </lineage>
</organism>
<keyword evidence="5 7" id="KW-0472">Membrane</keyword>